<dbReference type="AlphaFoldDB" id="G8JRG8"/>
<dbReference type="STRING" id="931890.G8JRG8"/>
<dbReference type="GO" id="GO:0042144">
    <property type="term" value="P:vacuole fusion, non-autophagic"/>
    <property type="evidence" value="ECO:0007669"/>
    <property type="project" value="EnsemblFungi"/>
</dbReference>
<dbReference type="GO" id="GO:0005085">
    <property type="term" value="F:guanyl-nucleotide exchange factor activity"/>
    <property type="evidence" value="ECO:0007669"/>
    <property type="project" value="EnsemblFungi"/>
</dbReference>
<dbReference type="GO" id="GO:1990816">
    <property type="term" value="C:vacuole-mitochondrion membrane contact site"/>
    <property type="evidence" value="ECO:0007669"/>
    <property type="project" value="EnsemblFungi"/>
</dbReference>
<dbReference type="GO" id="GO:0035542">
    <property type="term" value="P:regulation of SNARE complex assembly"/>
    <property type="evidence" value="ECO:0007669"/>
    <property type="project" value="EnsemblFungi"/>
</dbReference>
<dbReference type="eggNOG" id="KOG2063">
    <property type="taxonomic scope" value="Eukaryota"/>
</dbReference>
<feature type="repeat" description="CHCR" evidence="4">
    <location>
        <begin position="721"/>
        <end position="882"/>
    </location>
</feature>
<dbReference type="FunCoup" id="G8JRG8">
    <property type="interactions" value="661"/>
</dbReference>
<dbReference type="GO" id="GO:1904263">
    <property type="term" value="P:positive regulation of TORC1 signaling"/>
    <property type="evidence" value="ECO:0007669"/>
    <property type="project" value="EnsemblFungi"/>
</dbReference>
<reference evidence="7" key="1">
    <citation type="journal article" date="2012" name="G3 (Bethesda)">
        <title>Pichia sorbitophila, an interspecies yeast hybrid reveals early steps of genome resolution following polyploidization.</title>
        <authorList>
            <person name="Leh Louis V."/>
            <person name="Despons L."/>
            <person name="Friedrich A."/>
            <person name="Martin T."/>
            <person name="Durrens P."/>
            <person name="Casaregola S."/>
            <person name="Neuveglise C."/>
            <person name="Fairhead C."/>
            <person name="Marck C."/>
            <person name="Cruz J.A."/>
            <person name="Straub M.L."/>
            <person name="Kugler V."/>
            <person name="Sacerdot C."/>
            <person name="Uzunov Z."/>
            <person name="Thierry A."/>
            <person name="Weiss S."/>
            <person name="Bleykasten C."/>
            <person name="De Montigny J."/>
            <person name="Jacques N."/>
            <person name="Jung P."/>
            <person name="Lemaire M."/>
            <person name="Mallet S."/>
            <person name="Morel G."/>
            <person name="Richard G.F."/>
            <person name="Sarkar A."/>
            <person name="Savel G."/>
            <person name="Schacherer J."/>
            <person name="Seret M.L."/>
            <person name="Talla E."/>
            <person name="Samson G."/>
            <person name="Jubin C."/>
            <person name="Poulain J."/>
            <person name="Vacherie B."/>
            <person name="Barbe V."/>
            <person name="Pelletier E."/>
            <person name="Sherman D.J."/>
            <person name="Westhof E."/>
            <person name="Weissenbach J."/>
            <person name="Baret P.V."/>
            <person name="Wincker P."/>
            <person name="Gaillardin C."/>
            <person name="Dujon B."/>
            <person name="Souciet J.L."/>
        </authorList>
    </citation>
    <scope>NUCLEOTIDE SEQUENCE [LARGE SCALE GENOMIC DNA]</scope>
    <source>
        <strain evidence="7">CBS 270.75 / DBVPG 7215 / KCTC 17166 / NRRL Y-17582</strain>
    </source>
</reference>
<protein>
    <recommendedName>
        <fullName evidence="5">Vacuolar sorting protein 39/Transforming growth factor beta receptor-associated domain-containing protein</fullName>
    </recommendedName>
</protein>
<dbReference type="GO" id="GO:0035091">
    <property type="term" value="F:phosphatidylinositol binding"/>
    <property type="evidence" value="ECO:0007669"/>
    <property type="project" value="EnsemblFungi"/>
</dbReference>
<dbReference type="GO" id="GO:0012505">
    <property type="term" value="C:endomembrane system"/>
    <property type="evidence" value="ECO:0007669"/>
    <property type="project" value="UniProtKB-SubCell"/>
</dbReference>
<dbReference type="GO" id="GO:0034058">
    <property type="term" value="P:endosomal vesicle fusion"/>
    <property type="evidence" value="ECO:0007669"/>
    <property type="project" value="TreeGrafter"/>
</dbReference>
<organism evidence="6 7">
    <name type="scientific">Eremothecium cymbalariae (strain CBS 270.75 / DBVPG 7215 / KCTC 17166 / NRRL Y-17582)</name>
    <name type="common">Yeast</name>
    <dbReference type="NCBI Taxonomy" id="931890"/>
    <lineage>
        <taxon>Eukaryota</taxon>
        <taxon>Fungi</taxon>
        <taxon>Dikarya</taxon>
        <taxon>Ascomycota</taxon>
        <taxon>Saccharomycotina</taxon>
        <taxon>Saccharomycetes</taxon>
        <taxon>Saccharomycetales</taxon>
        <taxon>Saccharomycetaceae</taxon>
        <taxon>Eremothecium</taxon>
    </lineage>
</organism>
<dbReference type="EMBL" id="CP002499">
    <property type="protein sequence ID" value="AET38737.1"/>
    <property type="molecule type" value="Genomic_DNA"/>
</dbReference>
<dbReference type="OMA" id="FWAPPQL"/>
<dbReference type="InterPro" id="IPR019452">
    <property type="entry name" value="VPS39/TGF_beta_rcpt-assoc_1"/>
</dbReference>
<name>G8JRG8_ERECY</name>
<dbReference type="GO" id="GO:0030897">
    <property type="term" value="C:HOPS complex"/>
    <property type="evidence" value="ECO:0007669"/>
    <property type="project" value="EnsemblFungi"/>
</dbReference>
<dbReference type="GO" id="GO:0000329">
    <property type="term" value="C:fungal-type vacuole membrane"/>
    <property type="evidence" value="ECO:0007669"/>
    <property type="project" value="EnsemblFungi"/>
</dbReference>
<comment type="similarity">
    <text evidence="3">Belongs to the VAM6/VPS39 family.</text>
</comment>
<keyword evidence="7" id="KW-1185">Reference proteome</keyword>
<dbReference type="PANTHER" id="PTHR12894">
    <property type="entry name" value="CNH DOMAIN CONTAINING"/>
    <property type="match status" value="1"/>
</dbReference>
<proteinExistence type="inferred from homology"/>
<dbReference type="GO" id="GO:0034727">
    <property type="term" value="P:piecemeal microautophagy of the nucleus"/>
    <property type="evidence" value="ECO:0007669"/>
    <property type="project" value="EnsemblFungi"/>
</dbReference>
<accession>G8JRG8</accession>
<dbReference type="GO" id="GO:0006886">
    <property type="term" value="P:intracellular protein transport"/>
    <property type="evidence" value="ECO:0007669"/>
    <property type="project" value="UniProtKB-UniRule"/>
</dbReference>
<dbReference type="PANTHER" id="PTHR12894:SF49">
    <property type="entry name" value="VAM6_VPS39-LIKE PROTEIN"/>
    <property type="match status" value="1"/>
</dbReference>
<dbReference type="PROSITE" id="PS50236">
    <property type="entry name" value="CHCR"/>
    <property type="match status" value="1"/>
</dbReference>
<dbReference type="Proteomes" id="UP000006790">
    <property type="component" value="Chromosome 3"/>
</dbReference>
<dbReference type="KEGG" id="erc:Ecym_3244"/>
<keyword evidence="2" id="KW-0472">Membrane</keyword>
<feature type="domain" description="Vacuolar sorting protein 39/Transforming growth factor beta receptor-associated" evidence="5">
    <location>
        <begin position="596"/>
        <end position="704"/>
    </location>
</feature>
<dbReference type="RefSeq" id="XP_003645554.1">
    <property type="nucleotide sequence ID" value="XM_003645506.1"/>
</dbReference>
<dbReference type="GeneID" id="11472170"/>
<evidence type="ECO:0000256" key="3">
    <source>
        <dbReference type="ARBA" id="ARBA00038201"/>
    </source>
</evidence>
<dbReference type="InterPro" id="IPR000547">
    <property type="entry name" value="Clathrin_H-chain/VPS_repeat"/>
</dbReference>
<comment type="subcellular location">
    <subcellularLocation>
        <location evidence="1">Endomembrane system</location>
        <topology evidence="1">Peripheral membrane protein</topology>
    </subcellularLocation>
</comment>
<dbReference type="GO" id="GO:0099022">
    <property type="term" value="P:vesicle tethering"/>
    <property type="evidence" value="ECO:0007669"/>
    <property type="project" value="EnsemblFungi"/>
</dbReference>
<sequence>MLKAEVVKLVSGDGKFKSLVPIGSKTILVVQQNGDFWVYSANEDEESGIQLLHKYPSLLEEHYEVQRLKYSAQLDTVFVKCERCFVLLHACNLQQYDKIVDKRGIDKFWLLEKGLENGKEEMTVLFYSIKGSSKFKMLTWIDGQFRSIQELTLPTKSEVLKSTSIGDTGCVIVSSTAVYLCTYMSSELTKIEKIIKPIWSKELYDLVKELELTQTEVRVLSKSTFDDVKSILSTESPSQISRKTTLTSLWFKKTNGRSFKDIRFTFQPSDCCHPVVMDGKTEMLSKLDIRNNGLGYITILDNKRFFDRNRDFDYMQFFACRFLVINNQNTIRIVDYNQGFVFLEIFVEKEIRKVFIMSTSFLLVWTMSNDLEMYRLSVEDSLEASFTQESKSIYEYTEANQYEALQRNITFYDSILDPGVSLDIFGLAESDNIHECLDKYSFKLRDLNILFALKSYEKFETLLAVDAIKKPDDQFAQLPDLLVKRIFETFIECLAPPELVIKRCLPPTISFTIDKLSTFHTSPPSNMQPELSKKLINRCCLPYLTDIRRNLHNLQRAGPNGTISWKYRSHSIKVDLEFFQVGSTLRLDLSKLLTGIDTVLFQIYVHYNKTLVGPLIRVQNNCDFKTVEESLKSNQMFQELIDFYYNKAEHDKALQLLTHLSDYVDKNFTAQKVHEEIKNLVIDYLRKLPAQYLESIFEYTDWLLKHFKDKEYIISSIFMNDTPLCGTYNYELVYNYINKYEDSLSLTYLEYIVNIYHHKDPKIFNYLIMRYIQNIDEKIYDKKLKAILRTTSYYEPRVVLRYLSSALEGDTLNPEKVKLLKLLKIYPLRKLGEHDAALSILIDDLGNYPQSSSYGNELFASDKRLGRKILMSLFEKLLSKVDFNGWKNLHLFLIENGSKLDPISLFEKLPPDIPINNLKDFLSRRIKNSSMKKNQSRIKSNLLRVNLIECTYKSSRLSSDFVIINDDSKCYVCHKYLNIGTSEWLSLFKIGDHNVVAHYNCGRSLHGKLLTEDREFNVLPTIKTLGEYKYSQGNIS</sequence>
<dbReference type="Pfam" id="PF10366">
    <property type="entry name" value="Vps39_1"/>
    <property type="match status" value="1"/>
</dbReference>
<dbReference type="OrthoDB" id="5325112at2759"/>
<evidence type="ECO:0000256" key="1">
    <source>
        <dbReference type="ARBA" id="ARBA00004184"/>
    </source>
</evidence>
<dbReference type="InterPro" id="IPR032914">
    <property type="entry name" value="Vam6/VPS39/TRAP1"/>
</dbReference>
<dbReference type="HOGENOM" id="CLU_293239_0_0_1"/>
<evidence type="ECO:0000256" key="2">
    <source>
        <dbReference type="ARBA" id="ARBA00023136"/>
    </source>
</evidence>
<evidence type="ECO:0000313" key="6">
    <source>
        <dbReference type="EMBL" id="AET38737.1"/>
    </source>
</evidence>
<evidence type="ECO:0000313" key="7">
    <source>
        <dbReference type="Proteomes" id="UP000006790"/>
    </source>
</evidence>
<dbReference type="InParanoid" id="G8JRG8"/>
<gene>
    <name evidence="6" type="ordered locus">Ecym_3244</name>
</gene>
<evidence type="ECO:0000259" key="5">
    <source>
        <dbReference type="Pfam" id="PF10366"/>
    </source>
</evidence>
<evidence type="ECO:0000256" key="4">
    <source>
        <dbReference type="PROSITE-ProRule" id="PRU01006"/>
    </source>
</evidence>
<dbReference type="GO" id="GO:0031267">
    <property type="term" value="F:small GTPase binding"/>
    <property type="evidence" value="ECO:0007669"/>
    <property type="project" value="EnsemblFungi"/>
</dbReference>